<dbReference type="Gene3D" id="3.40.50.2000">
    <property type="entry name" value="Glycogen Phosphorylase B"/>
    <property type="match status" value="2"/>
</dbReference>
<dbReference type="AlphaFoldDB" id="X1ESW5"/>
<dbReference type="GO" id="GO:0016757">
    <property type="term" value="F:glycosyltransferase activity"/>
    <property type="evidence" value="ECO:0007669"/>
    <property type="project" value="UniProtKB-KW"/>
</dbReference>
<dbReference type="EMBL" id="BARU01010659">
    <property type="protein sequence ID" value="GAH35667.1"/>
    <property type="molecule type" value="Genomic_DNA"/>
</dbReference>
<evidence type="ECO:0000256" key="1">
    <source>
        <dbReference type="ARBA" id="ARBA00022676"/>
    </source>
</evidence>
<dbReference type="InterPro" id="IPR001296">
    <property type="entry name" value="Glyco_trans_1"/>
</dbReference>
<gene>
    <name evidence="5" type="ORF">S03H2_20262</name>
</gene>
<sequence>MHAHFGTEGYKLVDLRKKIDIPLVVSFYGVDASYCLQHPCWLARFRPMFKFADRLIVLCEEVKERFTRLGCPADKICVWNIGIDLDIFPYQKRKPHKGELKFLTAARFAEKKGYPILLKAFSILAKKKNGIHLTALGYGPLKRKRSIEQMVVDLGLKEMVTLIDTTGIEDFNQFYSQFLSSHDIYIQASITAKNGDDEAGPALTSVYAQAAGLPVITTPFAGVSRSILNNETGLIARSNSVEDLTEKM</sequence>
<dbReference type="Pfam" id="PF13439">
    <property type="entry name" value="Glyco_transf_4"/>
    <property type="match status" value="1"/>
</dbReference>
<feature type="domain" description="Glycosyltransferase subfamily 4-like N-terminal" evidence="4">
    <location>
        <begin position="2"/>
        <end position="86"/>
    </location>
</feature>
<organism evidence="5">
    <name type="scientific">marine sediment metagenome</name>
    <dbReference type="NCBI Taxonomy" id="412755"/>
    <lineage>
        <taxon>unclassified sequences</taxon>
        <taxon>metagenomes</taxon>
        <taxon>ecological metagenomes</taxon>
    </lineage>
</organism>
<evidence type="ECO:0000313" key="5">
    <source>
        <dbReference type="EMBL" id="GAH35667.1"/>
    </source>
</evidence>
<evidence type="ECO:0000256" key="2">
    <source>
        <dbReference type="ARBA" id="ARBA00022679"/>
    </source>
</evidence>
<dbReference type="Pfam" id="PF00534">
    <property type="entry name" value="Glycos_transf_1"/>
    <property type="match status" value="1"/>
</dbReference>
<feature type="non-terminal residue" evidence="5">
    <location>
        <position position="248"/>
    </location>
</feature>
<keyword evidence="1" id="KW-0328">Glycosyltransferase</keyword>
<name>X1ESW5_9ZZZZ</name>
<proteinExistence type="predicted"/>
<evidence type="ECO:0008006" key="6">
    <source>
        <dbReference type="Google" id="ProtNLM"/>
    </source>
</evidence>
<reference evidence="5" key="1">
    <citation type="journal article" date="2014" name="Front. Microbiol.">
        <title>High frequency of phylogenetically diverse reductive dehalogenase-homologous genes in deep subseafloor sedimentary metagenomes.</title>
        <authorList>
            <person name="Kawai M."/>
            <person name="Futagami T."/>
            <person name="Toyoda A."/>
            <person name="Takaki Y."/>
            <person name="Nishi S."/>
            <person name="Hori S."/>
            <person name="Arai W."/>
            <person name="Tsubouchi T."/>
            <person name="Morono Y."/>
            <person name="Uchiyama I."/>
            <person name="Ito T."/>
            <person name="Fujiyama A."/>
            <person name="Inagaki F."/>
            <person name="Takami H."/>
        </authorList>
    </citation>
    <scope>NUCLEOTIDE SEQUENCE</scope>
    <source>
        <strain evidence="5">Expedition CK06-06</strain>
    </source>
</reference>
<accession>X1ESW5</accession>
<evidence type="ECO:0000259" key="4">
    <source>
        <dbReference type="Pfam" id="PF13439"/>
    </source>
</evidence>
<dbReference type="SUPFAM" id="SSF53756">
    <property type="entry name" value="UDP-Glycosyltransferase/glycogen phosphorylase"/>
    <property type="match status" value="1"/>
</dbReference>
<evidence type="ECO:0000259" key="3">
    <source>
        <dbReference type="Pfam" id="PF00534"/>
    </source>
</evidence>
<protein>
    <recommendedName>
        <fullName evidence="6">Glycosyl transferase family 1 domain-containing protein</fullName>
    </recommendedName>
</protein>
<keyword evidence="2" id="KW-0808">Transferase</keyword>
<comment type="caution">
    <text evidence="5">The sequence shown here is derived from an EMBL/GenBank/DDBJ whole genome shotgun (WGS) entry which is preliminary data.</text>
</comment>
<dbReference type="PANTHER" id="PTHR12526">
    <property type="entry name" value="GLYCOSYLTRANSFERASE"/>
    <property type="match status" value="1"/>
</dbReference>
<feature type="domain" description="Glycosyl transferase family 1" evidence="3">
    <location>
        <begin position="94"/>
        <end position="248"/>
    </location>
</feature>
<dbReference type="PANTHER" id="PTHR12526:SF640">
    <property type="entry name" value="COLANIC ACID BIOSYNTHESIS GLYCOSYLTRANSFERASE WCAL-RELATED"/>
    <property type="match status" value="1"/>
</dbReference>
<dbReference type="InterPro" id="IPR028098">
    <property type="entry name" value="Glyco_trans_4-like_N"/>
</dbReference>